<accession>A0AB34JEX9</accession>
<evidence type="ECO:0000256" key="5">
    <source>
        <dbReference type="ARBA" id="ARBA00049117"/>
    </source>
</evidence>
<comment type="caution">
    <text evidence="7">The sequence shown here is derived from an EMBL/GenBank/DDBJ whole genome shotgun (WGS) entry which is preliminary data.</text>
</comment>
<dbReference type="Pfam" id="PF02492">
    <property type="entry name" value="cobW"/>
    <property type="match status" value="1"/>
</dbReference>
<dbReference type="InterPro" id="IPR011629">
    <property type="entry name" value="CobW-like_C"/>
</dbReference>
<organism evidence="7 8">
    <name type="scientific">Prymnesium parvum</name>
    <name type="common">Toxic golden alga</name>
    <dbReference type="NCBI Taxonomy" id="97485"/>
    <lineage>
        <taxon>Eukaryota</taxon>
        <taxon>Haptista</taxon>
        <taxon>Haptophyta</taxon>
        <taxon>Prymnesiophyceae</taxon>
        <taxon>Prymnesiales</taxon>
        <taxon>Prymnesiaceae</taxon>
        <taxon>Prymnesium</taxon>
    </lineage>
</organism>
<feature type="domain" description="CobW C-terminal" evidence="6">
    <location>
        <begin position="249"/>
        <end position="338"/>
    </location>
</feature>
<dbReference type="InterPro" id="IPR027417">
    <property type="entry name" value="P-loop_NTPase"/>
</dbReference>
<dbReference type="AlphaFoldDB" id="A0AB34JEX9"/>
<dbReference type="EMBL" id="JBGBPQ010000010">
    <property type="protein sequence ID" value="KAL1519174.1"/>
    <property type="molecule type" value="Genomic_DNA"/>
</dbReference>
<name>A0AB34JEX9_PRYPA</name>
<protein>
    <recommendedName>
        <fullName evidence="6">CobW C-terminal domain-containing protein</fullName>
    </recommendedName>
</protein>
<comment type="catalytic activity">
    <reaction evidence="5">
        <text>GTP + H2O = GDP + phosphate + H(+)</text>
        <dbReference type="Rhea" id="RHEA:19669"/>
        <dbReference type="ChEBI" id="CHEBI:15377"/>
        <dbReference type="ChEBI" id="CHEBI:15378"/>
        <dbReference type="ChEBI" id="CHEBI:37565"/>
        <dbReference type="ChEBI" id="CHEBI:43474"/>
        <dbReference type="ChEBI" id="CHEBI:58189"/>
    </reaction>
    <physiologicalReaction direction="left-to-right" evidence="5">
        <dbReference type="Rhea" id="RHEA:19670"/>
    </physiologicalReaction>
</comment>
<dbReference type="Gene3D" id="3.30.1220.10">
    <property type="entry name" value="CobW-like, C-terminal domain"/>
    <property type="match status" value="1"/>
</dbReference>
<dbReference type="Pfam" id="PF07683">
    <property type="entry name" value="CobW_C"/>
    <property type="match status" value="1"/>
</dbReference>
<evidence type="ECO:0000259" key="6">
    <source>
        <dbReference type="SMART" id="SM00833"/>
    </source>
</evidence>
<evidence type="ECO:0000313" key="8">
    <source>
        <dbReference type="Proteomes" id="UP001515480"/>
    </source>
</evidence>
<proteinExistence type="inferred from homology"/>
<dbReference type="Gene3D" id="3.40.50.300">
    <property type="entry name" value="P-loop containing nucleotide triphosphate hydrolases"/>
    <property type="match status" value="1"/>
</dbReference>
<reference evidence="7 8" key="1">
    <citation type="journal article" date="2024" name="Science">
        <title>Giant polyketide synthase enzymes in the biosynthesis of giant marine polyether toxins.</title>
        <authorList>
            <person name="Fallon T.R."/>
            <person name="Shende V.V."/>
            <person name="Wierzbicki I.H."/>
            <person name="Pendleton A.L."/>
            <person name="Watervoot N.F."/>
            <person name="Auber R.P."/>
            <person name="Gonzalez D.J."/>
            <person name="Wisecaver J.H."/>
            <person name="Moore B.S."/>
        </authorList>
    </citation>
    <scope>NUCLEOTIDE SEQUENCE [LARGE SCALE GENOMIC DNA]</scope>
    <source>
        <strain evidence="7 8">12B1</strain>
    </source>
</reference>
<evidence type="ECO:0000256" key="2">
    <source>
        <dbReference type="ARBA" id="ARBA00022801"/>
    </source>
</evidence>
<evidence type="ECO:0000256" key="1">
    <source>
        <dbReference type="ARBA" id="ARBA00022741"/>
    </source>
</evidence>
<evidence type="ECO:0000256" key="3">
    <source>
        <dbReference type="ARBA" id="ARBA00023186"/>
    </source>
</evidence>
<keyword evidence="2" id="KW-0378">Hydrolase</keyword>
<dbReference type="GO" id="GO:0000166">
    <property type="term" value="F:nucleotide binding"/>
    <property type="evidence" value="ECO:0007669"/>
    <property type="project" value="UniProtKB-KW"/>
</dbReference>
<dbReference type="GO" id="GO:0016787">
    <property type="term" value="F:hydrolase activity"/>
    <property type="evidence" value="ECO:0007669"/>
    <property type="project" value="UniProtKB-KW"/>
</dbReference>
<evidence type="ECO:0000313" key="7">
    <source>
        <dbReference type="EMBL" id="KAL1519174.1"/>
    </source>
</evidence>
<dbReference type="PANTHER" id="PTHR13748">
    <property type="entry name" value="COBW-RELATED"/>
    <property type="match status" value="1"/>
</dbReference>
<dbReference type="InterPro" id="IPR003495">
    <property type="entry name" value="CobW/HypB/UreG_nucleotide-bd"/>
</dbReference>
<keyword evidence="8" id="KW-1185">Reference proteome</keyword>
<keyword evidence="3" id="KW-0143">Chaperone</keyword>
<dbReference type="InterPro" id="IPR051316">
    <property type="entry name" value="Zinc-reg_GTPase_activator"/>
</dbReference>
<dbReference type="CDD" id="cd03112">
    <property type="entry name" value="CobW-like"/>
    <property type="match status" value="1"/>
</dbReference>
<dbReference type="SMART" id="SM00833">
    <property type="entry name" value="CobW_C"/>
    <property type="match status" value="1"/>
</dbReference>
<sequence length="505" mass="54686">MALPVTVVGGFLGSGKTTLLNSLLSHEGSLRIGALVNELGSVDIDSSLLVSSGTISDGVVELANGCICCTINESLCDALTALLTQRDKLDCLLIETTGVADPGPVLQTLLLPQFASLLRVDGVLTVIDGYSMARRLSDESSHSREICPTPAGAARDVPQEDLVCFAQQLEAADILVINKTDLLSTPELHAVRAELRRRAPHARVLQCERGAVPLEVVLGEPAGPPRAGSGPPSVPFLPSVRNHLQRDGFRSVAFRRKAPLRLARFEFSRRTEPWSRVIRAKGFVYFEECPGYCMTLQLVGARLDVRVEKSEGAGETALVFIGQHLQEEALLKQLEGMEATDACDTCDACESTDVEEVNSGTGGEIADSNVDFASALTSTIPEAPTEGAKELAVFLNRDTRFELRWTRGPFVAFRLPDLLGASAEELNTELMQDMNTRSSGQYWLAPVRLASGELALMRPVDDKLDAKRCWSEIHRVTEQMMIKYLEGAFCGGCNCLEQLAGKALT</sequence>
<keyword evidence="1" id="KW-0547">Nucleotide-binding</keyword>
<dbReference type="Proteomes" id="UP001515480">
    <property type="component" value="Unassembled WGS sequence"/>
</dbReference>
<gene>
    <name evidence="7" type="ORF">AB1Y20_003434</name>
</gene>
<comment type="similarity">
    <text evidence="4">Belongs to the SIMIBI class G3E GTPase family. ZNG1 subfamily.</text>
</comment>
<dbReference type="SUPFAM" id="SSF52540">
    <property type="entry name" value="P-loop containing nucleoside triphosphate hydrolases"/>
    <property type="match status" value="1"/>
</dbReference>
<dbReference type="InterPro" id="IPR036627">
    <property type="entry name" value="CobW-likC_sf"/>
</dbReference>
<dbReference type="PANTHER" id="PTHR13748:SF59">
    <property type="entry name" value="COBW C-TERMINAL DOMAIN-CONTAINING PROTEIN"/>
    <property type="match status" value="1"/>
</dbReference>
<evidence type="ECO:0000256" key="4">
    <source>
        <dbReference type="ARBA" id="ARBA00034320"/>
    </source>
</evidence>
<dbReference type="SUPFAM" id="SSF90002">
    <property type="entry name" value="Hypothetical protein YjiA, C-terminal domain"/>
    <property type="match status" value="1"/>
</dbReference>